<gene>
    <name evidence="1" type="ORF">BU26DRAFT_55317</name>
</gene>
<sequence>MTSLVIHEIPSWLMELAAHLCHCAAQSHILSPCCCSRQHSGEYGESIARTGQLRDSLKHSPTGVADQGAMYGRLLCPHGVIGKRGPLGCGWWAAVRARDLSGWSGVMAMTAWSRMLCSAGTLRAMFRSRRWLGLFGA</sequence>
<reference evidence="1" key="1">
    <citation type="journal article" date="2020" name="Stud. Mycol.">
        <title>101 Dothideomycetes genomes: a test case for predicting lifestyles and emergence of pathogens.</title>
        <authorList>
            <person name="Haridas S."/>
            <person name="Albert R."/>
            <person name="Binder M."/>
            <person name="Bloem J."/>
            <person name="Labutti K."/>
            <person name="Salamov A."/>
            <person name="Andreopoulos B."/>
            <person name="Baker S."/>
            <person name="Barry K."/>
            <person name="Bills G."/>
            <person name="Bluhm B."/>
            <person name="Cannon C."/>
            <person name="Castanera R."/>
            <person name="Culley D."/>
            <person name="Daum C."/>
            <person name="Ezra D."/>
            <person name="Gonzalez J."/>
            <person name="Henrissat B."/>
            <person name="Kuo A."/>
            <person name="Liang C."/>
            <person name="Lipzen A."/>
            <person name="Lutzoni F."/>
            <person name="Magnuson J."/>
            <person name="Mondo S."/>
            <person name="Nolan M."/>
            <person name="Ohm R."/>
            <person name="Pangilinan J."/>
            <person name="Park H.-J."/>
            <person name="Ramirez L."/>
            <person name="Alfaro M."/>
            <person name="Sun H."/>
            <person name="Tritt A."/>
            <person name="Yoshinaga Y."/>
            <person name="Zwiers L.-H."/>
            <person name="Turgeon B."/>
            <person name="Goodwin S."/>
            <person name="Spatafora J."/>
            <person name="Crous P."/>
            <person name="Grigoriev I."/>
        </authorList>
    </citation>
    <scope>NUCLEOTIDE SEQUENCE</scope>
    <source>
        <strain evidence="1">CBS 122368</strain>
    </source>
</reference>
<dbReference type="GeneID" id="54585520"/>
<accession>A0A6A6IBH9</accession>
<keyword evidence="2" id="KW-1185">Reference proteome</keyword>
<evidence type="ECO:0000313" key="2">
    <source>
        <dbReference type="Proteomes" id="UP000800094"/>
    </source>
</evidence>
<organism evidence="1 2">
    <name type="scientific">Trematosphaeria pertusa</name>
    <dbReference type="NCBI Taxonomy" id="390896"/>
    <lineage>
        <taxon>Eukaryota</taxon>
        <taxon>Fungi</taxon>
        <taxon>Dikarya</taxon>
        <taxon>Ascomycota</taxon>
        <taxon>Pezizomycotina</taxon>
        <taxon>Dothideomycetes</taxon>
        <taxon>Pleosporomycetidae</taxon>
        <taxon>Pleosporales</taxon>
        <taxon>Massarineae</taxon>
        <taxon>Trematosphaeriaceae</taxon>
        <taxon>Trematosphaeria</taxon>
    </lineage>
</organism>
<protein>
    <submittedName>
        <fullName evidence="1">Uncharacterized protein</fullName>
    </submittedName>
</protein>
<proteinExistence type="predicted"/>
<dbReference type="EMBL" id="ML987198">
    <property type="protein sequence ID" value="KAF2246900.1"/>
    <property type="molecule type" value="Genomic_DNA"/>
</dbReference>
<evidence type="ECO:0000313" key="1">
    <source>
        <dbReference type="EMBL" id="KAF2246900.1"/>
    </source>
</evidence>
<dbReference type="AlphaFoldDB" id="A0A6A6IBH9"/>
<name>A0A6A6IBH9_9PLEO</name>
<dbReference type="RefSeq" id="XP_033681904.1">
    <property type="nucleotide sequence ID" value="XM_033832190.1"/>
</dbReference>
<dbReference type="Proteomes" id="UP000800094">
    <property type="component" value="Unassembled WGS sequence"/>
</dbReference>